<proteinExistence type="predicted"/>
<accession>A0AA37DFN2</accession>
<comment type="caution">
    <text evidence="1">The sequence shown here is derived from an EMBL/GenBank/DDBJ whole genome shotgun (WGS) entry which is preliminary data.</text>
</comment>
<evidence type="ECO:0008006" key="3">
    <source>
        <dbReference type="Google" id="ProtNLM"/>
    </source>
</evidence>
<dbReference type="GeneID" id="86941398"/>
<dbReference type="AlphaFoldDB" id="A0AA37DFN2"/>
<dbReference type="Proteomes" id="UP000018466">
    <property type="component" value="Unassembled WGS sequence"/>
</dbReference>
<dbReference type="RefSeq" id="WP_009533498.1">
    <property type="nucleotide sequence ID" value="NZ_CAJPPX010000072.1"/>
</dbReference>
<dbReference type="PROSITE" id="PS51257">
    <property type="entry name" value="PROKAR_LIPOPROTEIN"/>
    <property type="match status" value="1"/>
</dbReference>
<sequence length="239" mass="25670">MKGSKRSAVCGAVIIGMISVSLLTGCGHKKNTAAQTSAEALTIQAESSIPDIKAEAAEAAESEAAAKTVTVDLKVEKHKQEGRHMVRAGAQTISVPTSFEGLQKEGAVFSGENEIVKAGATGSCRVQYRGSFGHIRVNVRNNQDEDLPVKDCTIKGIEIGSSDPDPDLTLYGIPMGATRQQVADVYGEPFSKTFDNEKHMSNMVYQFGEDIYSNQVVMILFQNGRAVAASYDDFSLSER</sequence>
<keyword evidence="2" id="KW-1185">Reference proteome</keyword>
<protein>
    <recommendedName>
        <fullName evidence="3">Lipoprotein</fullName>
    </recommendedName>
</protein>
<gene>
    <name evidence="1" type="ORF">HMPREF9623_01666</name>
</gene>
<organism evidence="1 2">
    <name type="scientific">Stomatobaculum longum</name>
    <dbReference type="NCBI Taxonomy" id="796942"/>
    <lineage>
        <taxon>Bacteria</taxon>
        <taxon>Bacillati</taxon>
        <taxon>Bacillota</taxon>
        <taxon>Clostridia</taxon>
        <taxon>Lachnospirales</taxon>
        <taxon>Lachnospiraceae</taxon>
        <taxon>Stomatobaculum</taxon>
    </lineage>
</organism>
<dbReference type="EMBL" id="AGEL01000014">
    <property type="protein sequence ID" value="EHO15755.1"/>
    <property type="molecule type" value="Genomic_DNA"/>
</dbReference>
<reference evidence="1 2" key="1">
    <citation type="submission" date="2011-10" db="EMBL/GenBank/DDBJ databases">
        <title>The Genome Sequence of Lachnospiraceae bacterium ACC2.</title>
        <authorList>
            <consortium name="The Broad Institute Genome Sequencing Platform"/>
            <person name="Earl A."/>
            <person name="Ward D."/>
            <person name="Feldgarden M."/>
            <person name="Gevers D."/>
            <person name="Sizova M."/>
            <person name="Hazen A."/>
            <person name="Epstein S."/>
            <person name="Young S.K."/>
            <person name="Zeng Q."/>
            <person name="Gargeya S."/>
            <person name="Fitzgerald M."/>
            <person name="Haas B."/>
            <person name="Abouelleil A."/>
            <person name="Alvarado L."/>
            <person name="Arachchi H.M."/>
            <person name="Berlin A."/>
            <person name="Brown A."/>
            <person name="Chapman S.B."/>
            <person name="Chen Z."/>
            <person name="Dunbar C."/>
            <person name="Freedman E."/>
            <person name="Gearin G."/>
            <person name="Goldberg J."/>
            <person name="Griggs A."/>
            <person name="Gujja S."/>
            <person name="Heiman D."/>
            <person name="Howarth C."/>
            <person name="Larson L."/>
            <person name="Lui A."/>
            <person name="MacDonald P.J.P."/>
            <person name="Montmayeur A."/>
            <person name="Murphy C."/>
            <person name="Neiman D."/>
            <person name="Pearson M."/>
            <person name="Priest M."/>
            <person name="Roberts A."/>
            <person name="Saif S."/>
            <person name="Shea T."/>
            <person name="Shenoy N."/>
            <person name="Sisk P."/>
            <person name="Stolte C."/>
            <person name="Sykes S."/>
            <person name="Wortman J."/>
            <person name="Nusbaum C."/>
            <person name="Birren B."/>
        </authorList>
    </citation>
    <scope>NUCLEOTIDE SEQUENCE [LARGE SCALE GENOMIC DNA]</scope>
    <source>
        <strain evidence="1 2">ACC2</strain>
    </source>
</reference>
<evidence type="ECO:0000313" key="2">
    <source>
        <dbReference type="Proteomes" id="UP000018466"/>
    </source>
</evidence>
<evidence type="ECO:0000313" key="1">
    <source>
        <dbReference type="EMBL" id="EHO15755.1"/>
    </source>
</evidence>
<name>A0AA37DFN2_9FIRM</name>